<dbReference type="RefSeq" id="WP_182834885.1">
    <property type="nucleotide sequence ID" value="NZ_JACJFN010000004.1"/>
</dbReference>
<feature type="transmembrane region" description="Helical" evidence="1">
    <location>
        <begin position="15"/>
        <end position="39"/>
    </location>
</feature>
<protein>
    <recommendedName>
        <fullName evidence="4">DUF4870 domain-containing protein</fullName>
    </recommendedName>
</protein>
<keyword evidence="1" id="KW-0812">Transmembrane</keyword>
<evidence type="ECO:0000313" key="2">
    <source>
        <dbReference type="EMBL" id="MBB1520951.1"/>
    </source>
</evidence>
<feature type="transmembrane region" description="Helical" evidence="1">
    <location>
        <begin position="60"/>
        <end position="78"/>
    </location>
</feature>
<dbReference type="AlphaFoldDB" id="A0A7W4DE49"/>
<keyword evidence="1" id="KW-0472">Membrane</keyword>
<comment type="caution">
    <text evidence="2">The sequence shown here is derived from an EMBL/GenBank/DDBJ whole genome shotgun (WGS) entry which is preliminary data.</text>
</comment>
<proteinExistence type="predicted"/>
<evidence type="ECO:0000313" key="3">
    <source>
        <dbReference type="Proteomes" id="UP000581189"/>
    </source>
</evidence>
<dbReference type="Proteomes" id="UP000581189">
    <property type="component" value="Unassembled WGS sequence"/>
</dbReference>
<organism evidence="2 3">
    <name type="scientific">Aquipseudomonas guryensis</name>
    <dbReference type="NCBI Taxonomy" id="2759165"/>
    <lineage>
        <taxon>Bacteria</taxon>
        <taxon>Pseudomonadati</taxon>
        <taxon>Pseudomonadota</taxon>
        <taxon>Gammaproteobacteria</taxon>
        <taxon>Pseudomonadales</taxon>
        <taxon>Pseudomonadaceae</taxon>
        <taxon>Aquipseudomonas</taxon>
    </lineage>
</organism>
<reference evidence="2 3" key="1">
    <citation type="submission" date="2020-08" db="EMBL/GenBank/DDBJ databases">
        <authorList>
            <person name="Kim C.M."/>
        </authorList>
    </citation>
    <scope>NUCLEOTIDE SEQUENCE [LARGE SCALE GENOMIC DNA]</scope>
    <source>
        <strain evidence="2 3">SR9</strain>
    </source>
</reference>
<evidence type="ECO:0008006" key="4">
    <source>
        <dbReference type="Google" id="ProtNLM"/>
    </source>
</evidence>
<gene>
    <name evidence="2" type="ORF">H3H45_17030</name>
</gene>
<accession>A0A7W4DE49</accession>
<keyword evidence="3" id="KW-1185">Reference proteome</keyword>
<keyword evidence="1" id="KW-1133">Transmembrane helix</keyword>
<name>A0A7W4DE49_9GAMM</name>
<feature type="transmembrane region" description="Helical" evidence="1">
    <location>
        <begin position="90"/>
        <end position="112"/>
    </location>
</feature>
<dbReference type="EMBL" id="JACJFN010000004">
    <property type="protein sequence ID" value="MBB1520951.1"/>
    <property type="molecule type" value="Genomic_DNA"/>
</dbReference>
<evidence type="ECO:0000256" key="1">
    <source>
        <dbReference type="SAM" id="Phobius"/>
    </source>
</evidence>
<sequence>MQQDTDRWVAVATPVVLLALSVLLKTWATWFLPAALYFLYRRGGWAQARETALRLADLHLSLLVLAIPLGLLLGALGIVANDAGISRLPIVAVSGLLISALGIYVLVSYLFFSVKAYRGQLHSAKLNMGIIETLRGKRASCPQDSGAAS</sequence>